<dbReference type="Pfam" id="PF04951">
    <property type="entry name" value="Peptidase_M55"/>
    <property type="match status" value="1"/>
</dbReference>
<evidence type="ECO:0000313" key="3">
    <source>
        <dbReference type="EMBL" id="TDQ82066.1"/>
    </source>
</evidence>
<keyword evidence="2" id="KW-0862">Zinc</keyword>
<feature type="active site" description="Nucleophile" evidence="1">
    <location>
        <position position="117"/>
    </location>
</feature>
<evidence type="ECO:0000256" key="1">
    <source>
        <dbReference type="PIRSR" id="PIRSR015853-1"/>
    </source>
</evidence>
<dbReference type="InterPro" id="IPR007035">
    <property type="entry name" value="Peptidase_M55"/>
</dbReference>
<dbReference type="GO" id="GO:0004177">
    <property type="term" value="F:aminopeptidase activity"/>
    <property type="evidence" value="ECO:0007669"/>
    <property type="project" value="UniProtKB-KW"/>
</dbReference>
<dbReference type="CDD" id="cd08770">
    <property type="entry name" value="DAP_dppA_3"/>
    <property type="match status" value="1"/>
</dbReference>
<keyword evidence="3" id="KW-0645">Protease</keyword>
<feature type="binding site" evidence="2">
    <location>
        <position position="105"/>
    </location>
    <ligand>
        <name>Zn(2+)</name>
        <dbReference type="ChEBI" id="CHEBI:29105"/>
        <label>2</label>
    </ligand>
</feature>
<dbReference type="PIRSF" id="PIRSF015853">
    <property type="entry name" value="Pep_DppA"/>
    <property type="match status" value="1"/>
</dbReference>
<dbReference type="SUPFAM" id="SSF63992">
    <property type="entry name" value="Dipeptide transport protein"/>
    <property type="match status" value="1"/>
</dbReference>
<feature type="binding site" evidence="2">
    <location>
        <position position="60"/>
    </location>
    <ligand>
        <name>Zn(2+)</name>
        <dbReference type="ChEBI" id="CHEBI:29105"/>
        <label>2</label>
    </ligand>
</feature>
<keyword evidence="3" id="KW-0378">Hydrolase</keyword>
<evidence type="ECO:0000313" key="4">
    <source>
        <dbReference type="Proteomes" id="UP000295783"/>
    </source>
</evidence>
<gene>
    <name evidence="3" type="ORF">A8950_1886</name>
</gene>
<feature type="binding site" evidence="2">
    <location>
        <position position="135"/>
    </location>
    <ligand>
        <name>Zn(2+)</name>
        <dbReference type="ChEBI" id="CHEBI:29105"/>
        <label>2</label>
    </ligand>
</feature>
<feature type="binding site" evidence="2">
    <location>
        <position position="10"/>
    </location>
    <ligand>
        <name>Zn(2+)</name>
        <dbReference type="ChEBI" id="CHEBI:29105"/>
        <label>1</label>
    </ligand>
</feature>
<keyword evidence="3" id="KW-0031">Aminopeptidase</keyword>
<keyword evidence="2" id="KW-0479">Metal-binding</keyword>
<sequence>MKVYISSDIEGTAGITNWNEAEKDHKDYTEFRDLMTGEVLAAVDGAIAAGASEIVLKDAHDSGRNILTGELPDCVRIVRGWSGHPLSMVQEIDASFDAVIFTGYHSRAGAEGNPLAHTMNLDIGELRLNGVPASEFHLHATAAGYYGVPAVFLSGDAGICADAEKLNPGIETVATMEGIGRSTFSIAPKLARAKIKEGVKRALSASRAGNRTACVMKPAAETVMEVFFTNPVSAYKASFYPGATHVGNRTVRFAHSDFFEIMRAQKFILGA</sequence>
<name>A0A4R6WQL6_9PROT</name>
<dbReference type="Gene3D" id="3.40.50.10780">
    <property type="entry name" value="Dipeptide transport protein"/>
    <property type="match status" value="1"/>
</dbReference>
<dbReference type="AlphaFoldDB" id="A0A4R6WQL6"/>
<proteinExistence type="predicted"/>
<reference evidence="3 4" key="1">
    <citation type="submission" date="2019-03" db="EMBL/GenBank/DDBJ databases">
        <title>Genomic Encyclopedia of Type Strains, Phase III (KMG-III): the genomes of soil and plant-associated and newly described type strains.</title>
        <authorList>
            <person name="Whitman W."/>
        </authorList>
    </citation>
    <scope>NUCLEOTIDE SEQUENCE [LARGE SCALE GENOMIC DNA]</scope>
    <source>
        <strain evidence="3 4">CGMCC 1.7660</strain>
    </source>
</reference>
<dbReference type="EMBL" id="SNYW01000008">
    <property type="protein sequence ID" value="TDQ82066.1"/>
    <property type="molecule type" value="Genomic_DNA"/>
</dbReference>
<evidence type="ECO:0000256" key="2">
    <source>
        <dbReference type="PIRSR" id="PIRSR015853-2"/>
    </source>
</evidence>
<feature type="binding site" evidence="2">
    <location>
        <position position="8"/>
    </location>
    <ligand>
        <name>Zn(2+)</name>
        <dbReference type="ChEBI" id="CHEBI:29105"/>
        <label>1</label>
    </ligand>
</feature>
<feature type="binding site" evidence="2">
    <location>
        <position position="8"/>
    </location>
    <ligand>
        <name>Zn(2+)</name>
        <dbReference type="ChEBI" id="CHEBI:29105"/>
        <label>2</label>
    </ligand>
</feature>
<dbReference type="Gene3D" id="3.30.1360.130">
    <property type="entry name" value="Dipeptide transport protein"/>
    <property type="match status" value="1"/>
</dbReference>
<dbReference type="OrthoDB" id="9785420at2"/>
<dbReference type="InterPro" id="IPR027476">
    <property type="entry name" value="DppA_N"/>
</dbReference>
<dbReference type="Proteomes" id="UP000295783">
    <property type="component" value="Unassembled WGS sequence"/>
</dbReference>
<dbReference type="GO" id="GO:0046872">
    <property type="term" value="F:metal ion binding"/>
    <property type="evidence" value="ECO:0007669"/>
    <property type="project" value="UniProtKB-KW"/>
</dbReference>
<organism evidence="3 4">
    <name type="scientific">Dongia mobilis</name>
    <dbReference type="NCBI Taxonomy" id="578943"/>
    <lineage>
        <taxon>Bacteria</taxon>
        <taxon>Pseudomonadati</taxon>
        <taxon>Pseudomonadota</taxon>
        <taxon>Alphaproteobacteria</taxon>
        <taxon>Rhodospirillales</taxon>
        <taxon>Dongiaceae</taxon>
        <taxon>Dongia</taxon>
    </lineage>
</organism>
<keyword evidence="4" id="KW-1185">Reference proteome</keyword>
<protein>
    <submittedName>
        <fullName evidence="3">D-aminopeptidase DppA</fullName>
    </submittedName>
</protein>
<accession>A0A4R6WQL6</accession>
<dbReference type="InterPro" id="IPR036177">
    <property type="entry name" value="Peptidase_M55_sf"/>
</dbReference>
<comment type="caution">
    <text evidence="3">The sequence shown here is derived from an EMBL/GenBank/DDBJ whole genome shotgun (WGS) entry which is preliminary data.</text>
</comment>